<keyword evidence="2" id="KW-0963">Cytoplasm</keyword>
<evidence type="ECO:0000256" key="4">
    <source>
        <dbReference type="ARBA" id="ARBA00022771"/>
    </source>
</evidence>
<feature type="domain" description="RING-type" evidence="8">
    <location>
        <begin position="732"/>
        <end position="769"/>
    </location>
</feature>
<keyword evidence="11" id="KW-1185">Reference proteome</keyword>
<dbReference type="PROSITE" id="PS50089">
    <property type="entry name" value="ZF_RING_2"/>
    <property type="match status" value="1"/>
</dbReference>
<dbReference type="Pfam" id="PF20173">
    <property type="entry name" value="ZnF_RZ-type"/>
    <property type="match status" value="1"/>
</dbReference>
<dbReference type="GO" id="GO:0016887">
    <property type="term" value="F:ATP hydrolysis activity"/>
    <property type="evidence" value="ECO:0007669"/>
    <property type="project" value="InterPro"/>
</dbReference>
<evidence type="ECO:0000256" key="2">
    <source>
        <dbReference type="ARBA" id="ARBA00022490"/>
    </source>
</evidence>
<organism evidence="10 11">
    <name type="scientific">Potamilus streckersoni</name>
    <dbReference type="NCBI Taxonomy" id="2493646"/>
    <lineage>
        <taxon>Eukaryota</taxon>
        <taxon>Metazoa</taxon>
        <taxon>Spiralia</taxon>
        <taxon>Lophotrochozoa</taxon>
        <taxon>Mollusca</taxon>
        <taxon>Bivalvia</taxon>
        <taxon>Autobranchia</taxon>
        <taxon>Heteroconchia</taxon>
        <taxon>Palaeoheterodonta</taxon>
        <taxon>Unionida</taxon>
        <taxon>Unionoidea</taxon>
        <taxon>Unionidae</taxon>
        <taxon>Ambleminae</taxon>
        <taxon>Lampsilini</taxon>
        <taxon>Potamilus</taxon>
    </lineage>
</organism>
<keyword evidence="3" id="KW-0479">Metal-binding</keyword>
<feature type="domain" description="RZ-type" evidence="9">
    <location>
        <begin position="1222"/>
        <end position="1298"/>
    </location>
</feature>
<comment type="subcellular location">
    <subcellularLocation>
        <location evidence="1">Cytoplasm</location>
    </subcellularLocation>
</comment>
<evidence type="ECO:0000256" key="1">
    <source>
        <dbReference type="ARBA" id="ARBA00004496"/>
    </source>
</evidence>
<evidence type="ECO:0000256" key="3">
    <source>
        <dbReference type="ARBA" id="ARBA00022723"/>
    </source>
</evidence>
<dbReference type="InterPro" id="IPR031248">
    <property type="entry name" value="RNF213"/>
</dbReference>
<dbReference type="Proteomes" id="UP001195483">
    <property type="component" value="Unassembled WGS sequence"/>
</dbReference>
<protein>
    <submittedName>
        <fullName evidence="10">Uncharacterized protein</fullName>
    </submittedName>
</protein>
<dbReference type="PANTHER" id="PTHR22605:SF16">
    <property type="entry name" value="E3 UBIQUITIN-PROTEIN LIGASE RNF213"/>
    <property type="match status" value="1"/>
</dbReference>
<keyword evidence="5" id="KW-0862">Zinc</keyword>
<evidence type="ECO:0000256" key="5">
    <source>
        <dbReference type="ARBA" id="ARBA00022833"/>
    </source>
</evidence>
<gene>
    <name evidence="10" type="ORF">CHS0354_036767</name>
</gene>
<name>A0AAE0S619_9BIVA</name>
<reference evidence="10" key="3">
    <citation type="submission" date="2023-05" db="EMBL/GenBank/DDBJ databases">
        <authorList>
            <person name="Smith C.H."/>
        </authorList>
    </citation>
    <scope>NUCLEOTIDE SEQUENCE</scope>
    <source>
        <strain evidence="10">CHS0354</strain>
        <tissue evidence="10">Mantle</tissue>
    </source>
</reference>
<dbReference type="GO" id="GO:0004842">
    <property type="term" value="F:ubiquitin-protein transferase activity"/>
    <property type="evidence" value="ECO:0007669"/>
    <property type="project" value="InterPro"/>
</dbReference>
<evidence type="ECO:0000313" key="10">
    <source>
        <dbReference type="EMBL" id="KAK3585580.1"/>
    </source>
</evidence>
<accession>A0AAE0S619</accession>
<dbReference type="GO" id="GO:0002376">
    <property type="term" value="P:immune system process"/>
    <property type="evidence" value="ECO:0007669"/>
    <property type="project" value="UniProtKB-KW"/>
</dbReference>
<keyword evidence="4 7" id="KW-0863">Zinc-finger</keyword>
<evidence type="ECO:0000256" key="6">
    <source>
        <dbReference type="ARBA" id="ARBA00022859"/>
    </source>
</evidence>
<dbReference type="PANTHER" id="PTHR22605">
    <property type="entry name" value="RZ-TYPE DOMAIN-CONTAINING PROTEIN"/>
    <property type="match status" value="1"/>
</dbReference>
<evidence type="ECO:0000259" key="8">
    <source>
        <dbReference type="PROSITE" id="PS50089"/>
    </source>
</evidence>
<dbReference type="PROSITE" id="PS51981">
    <property type="entry name" value="ZF_RZ"/>
    <property type="match status" value="1"/>
</dbReference>
<reference evidence="10" key="2">
    <citation type="journal article" date="2021" name="Genome Biol. Evol.">
        <title>Developing a high-quality reference genome for a parasitic bivalve with doubly uniparental inheritance (Bivalvia: Unionida).</title>
        <authorList>
            <person name="Smith C.H."/>
        </authorList>
    </citation>
    <scope>NUCLEOTIDE SEQUENCE</scope>
    <source>
        <strain evidence="10">CHS0354</strain>
        <tissue evidence="10">Mantle</tissue>
    </source>
</reference>
<dbReference type="GO" id="GO:0008270">
    <property type="term" value="F:zinc ion binding"/>
    <property type="evidence" value="ECO:0007669"/>
    <property type="project" value="UniProtKB-KW"/>
</dbReference>
<sequence length="1951" mass="223426">MMQYTPDVSPTESLPRKLVKDHCWTQSRIGSTSLVTLKVRTVPSKGDSKVSIAESLRAGFYQSHQRLIRPTGLSKRSQVSIMSSSGLRTASSEIYKVHQAHPNGDGSEQNLGSLAQLGTRYPLLRPSDLRVGLDWSDQRFIRLVVPPTREEENNQKCGQWHSVHIDDLRTQDEEMPLISEMLGKSVGTLMEDAVNRENRALLSAVSMESDDSEIDRNALEAQRAIQTQAQQKVLQSEKAHVNNFPQRVNSKLNIRSLILSCVQPALALVRDKEETMERSTRRIELMLHLLHSKSNEGLSTFLNGLSCQIAVLLKEKEKKADRAEKWLSNDAAKPENINKAGTFRRACTQYLETKISPVLAGIIAHIDTNQNLDILKDYISTGDWIAKLWLQILSTPGALQLGYSDLLSPGGKQELNEVVVKSTGCEGRMFNAKMPFSWLIFEQIDSIWRTAQERRQEEQSEDSVQANMKKMIDLVKETQLGQLLDTFEGHISTEEILQLYAKDFTFMVYRNDTDVEKELVCSALLHTSTKLIDASAGIVVRLIWIHECHHRIIQHLLHFRSINQVWPECSETIKTMQMEKPGHFLIASDQFTLSILGLSLLIEQLNPPDKIYLNDASNCHEWLRKISIYRPVIEKGLTLCLSSNITGINSAVLHAQQMWTRVIVVKLFIEHVVTYSDREAEKYGVKQIMPLWVMLGESPDFKQVDSLVVAEKFLKMCTKAVNRALFGQMQICSHCKANLEVAPVIMPCECVICRKCFSELEADVCPECHNNIPEDYDPDAPEKKRKEVQKFKDYLSRCNSFFMNVVSQLCFAYNTAPSVQVVDKLLGYITMTTSPEREGKKETCLLTKELSIFEDCVDPNPVFRSFLLQLLLKTSEEEVHSNLEKYFMQAKDVMSTKTTDLELHMVELSQLVVQCLEDSFYQYCAKGDEITTACMYLKDAEQNINPSMNDAENDEETNPSMLDRIYGIAKARFGLAITAKFIHDTVLKKGQMVTPQQRLLIHKAASLCMGDCKWPKLFFIKYLCRCFGVDTYQAVCRNTTNIEDLSWIKYEKEDEEKVKVVSDRYIVCESHYINIREAVAQVVLGEGIEQLDRTIKEIKIPENRLEILLCLAMHREITMSQLYGDDKTKVEFSHIEMLMKYCSEATFLKNKDIAQKILQNTCGGEFLRVTPDLDLKQQGVLCLLMHCDITLKNLHGNRTLVQPLVRLATQPHSMSNAYIPTMPLNELDNILDLLKAQDGTQTEVFYTCPNGHPYVIGDCGRPWVESRCPECGSGIGGTLHNAHEGNVQYSGSTETGHILGRADNRTQIGPKRNLDSAACAIVRLLTHLAMMLGANLDSQAVSEFIKPDISDYMDIPQFLWQHIVSDLDDLRRTLGKSLDDVFVVMHIILSYMMVEHDENEQLEDEICGLTTKEAREEWESVFFDKYVAPELEDLEIILEEHSKQMVQNATLGTVHLLNLLYETEVHEVNNPLQMLQEIPAMWRYRSRITIDHMQHEFEITSTKKSVKQPKILKLFLKEEHHLRAIHYIPSILKMLRILFQKYQRKLDRAEASTITVETLRSQSKNGDELPKLLDEYAEAWDLVRESLTSVPIEYRGERISDLTPISWLLPTTSEAGQCADKLLKFLFHTQNYFLDSYYREVKRSIKEMPHVKVRDITPAHLISYHPEQDILPLVLANCNYSFEVGKGTTIEYNFANLERQIVDRFLFGKSWINIEIELMVYRAEYTNSTVFKKLQEKISQEPLSSGVKHQISEEFYSLPDLCQALDNLDIAISFLKSIGGNPESSLDRFLVETLKMKQSLISSKARQICQYRHAQSLWLLLSLEKNKQLALHNQMTFDGVKEKFKEQLSDEHQEQVITYLQSLSLDRLGLLLELMFECIVLFISVPQDPNDEYFVDPTEKRFSDYLKPLMDEKHEKDVEILDTFPKEVLCKFCVATWTLTCESLQERMGQN</sequence>
<dbReference type="InterPro" id="IPR046439">
    <property type="entry name" value="ZF_RZ_dom"/>
</dbReference>
<evidence type="ECO:0000313" key="11">
    <source>
        <dbReference type="Proteomes" id="UP001195483"/>
    </source>
</evidence>
<evidence type="ECO:0000259" key="9">
    <source>
        <dbReference type="PROSITE" id="PS51981"/>
    </source>
</evidence>
<dbReference type="GO" id="GO:0005737">
    <property type="term" value="C:cytoplasm"/>
    <property type="evidence" value="ECO:0007669"/>
    <property type="project" value="UniProtKB-SubCell"/>
</dbReference>
<dbReference type="InterPro" id="IPR001841">
    <property type="entry name" value="Znf_RING"/>
</dbReference>
<proteinExistence type="predicted"/>
<evidence type="ECO:0000256" key="7">
    <source>
        <dbReference type="PROSITE-ProRule" id="PRU00175"/>
    </source>
</evidence>
<keyword evidence="6" id="KW-0391">Immunity</keyword>
<dbReference type="EMBL" id="JAEAOA010002152">
    <property type="protein sequence ID" value="KAK3585580.1"/>
    <property type="molecule type" value="Genomic_DNA"/>
</dbReference>
<reference evidence="10" key="1">
    <citation type="journal article" date="2021" name="Genome Biol. Evol.">
        <title>A High-Quality Reference Genome for a Parasitic Bivalve with Doubly Uniparental Inheritance (Bivalvia: Unionida).</title>
        <authorList>
            <person name="Smith C.H."/>
        </authorList>
    </citation>
    <scope>NUCLEOTIDE SEQUENCE</scope>
    <source>
        <strain evidence="10">CHS0354</strain>
    </source>
</reference>
<comment type="caution">
    <text evidence="10">The sequence shown here is derived from an EMBL/GenBank/DDBJ whole genome shotgun (WGS) entry which is preliminary data.</text>
</comment>